<feature type="compositionally biased region" description="Basic and acidic residues" evidence="1">
    <location>
        <begin position="604"/>
        <end position="632"/>
    </location>
</feature>
<sequence>MHLQQCWHELKERELAAQQQNRELLQQFEKAQDTLREMVACNAAMKTIRIEYEQYLDERYPRWQQQLKEKTQAAKALRMEECLKSRLDIREGGFSTQRHLHSQGPTNKPQNVAATQDYNQKNHLDNNQDAFSHLPYIQSSWLTHPQSQTFRLPMRVPCQPQASSHFPPSYHPHPFDLHHLTSTTSHPHLWPRQDAPSGASLHSDCPWFWTAGANGLPSGSGAIWGQLYTEEPLLESRVSQDVAQERGTSRAQSTKSGRGDGSRSSHLSQELDVKPVRLSSDHTESSESGRGSSQALREKRTKREKRRRSQCTSSEKERHSEESPSTTNITSVAVHCSESDTLSEKCSTGRIKKTRRCGGQAKESQVLERTEKEGTRNKKDNSGSRTEESQCLSQESKTEKAGSQSADNKSESGTEGPKGKTTESENRGRDEIKKPDSSSSEQSSANEEEEEKGHKNQEVEDGEDDNAKEKENSQEGEKLEEEDLEEEDDDNEEKENSLREEEQEEEEDKDVSENTFKGGTEAEDGVAEEYEDNDRMKNVICESSASSQNEEVDEDEIEKDKEKTEDEEGSDEEEDGDEEEQRGDKAGIPEDESDSEQGIILSQDSRHTKMDFIPEEERRDSKTGSSEDHDSSDFNEEDIERLLAPQDQKRKEEKDLNDIEKPKAICESMKLFQVEEDRSTKTDHQSNTDEEFDHFYD</sequence>
<feature type="compositionally biased region" description="Acidic residues" evidence="1">
    <location>
        <begin position="478"/>
        <end position="493"/>
    </location>
</feature>
<feature type="compositionally biased region" description="Acidic residues" evidence="1">
    <location>
        <begin position="501"/>
        <end position="510"/>
    </location>
</feature>
<accession>A0AA88N0E4</accession>
<comment type="caution">
    <text evidence="2">The sequence shown here is derived from an EMBL/GenBank/DDBJ whole genome shotgun (WGS) entry which is preliminary data.</text>
</comment>
<evidence type="ECO:0000256" key="1">
    <source>
        <dbReference type="SAM" id="MobiDB-lite"/>
    </source>
</evidence>
<name>A0AA88N0E4_CHASR</name>
<evidence type="ECO:0000313" key="2">
    <source>
        <dbReference type="EMBL" id="KAK2849042.1"/>
    </source>
</evidence>
<feature type="region of interest" description="Disordered" evidence="1">
    <location>
        <begin position="236"/>
        <end position="697"/>
    </location>
</feature>
<feature type="compositionally biased region" description="Basic residues" evidence="1">
    <location>
        <begin position="299"/>
        <end position="309"/>
    </location>
</feature>
<keyword evidence="3" id="KW-1185">Reference proteome</keyword>
<organism evidence="2 3">
    <name type="scientific">Channa striata</name>
    <name type="common">Snakehead murrel</name>
    <name type="synonym">Ophicephalus striatus</name>
    <dbReference type="NCBI Taxonomy" id="64152"/>
    <lineage>
        <taxon>Eukaryota</taxon>
        <taxon>Metazoa</taxon>
        <taxon>Chordata</taxon>
        <taxon>Craniata</taxon>
        <taxon>Vertebrata</taxon>
        <taxon>Euteleostomi</taxon>
        <taxon>Actinopterygii</taxon>
        <taxon>Neopterygii</taxon>
        <taxon>Teleostei</taxon>
        <taxon>Neoteleostei</taxon>
        <taxon>Acanthomorphata</taxon>
        <taxon>Anabantaria</taxon>
        <taxon>Anabantiformes</taxon>
        <taxon>Channoidei</taxon>
        <taxon>Channidae</taxon>
        <taxon>Channa</taxon>
    </lineage>
</organism>
<feature type="compositionally biased region" description="Polar residues" evidence="1">
    <location>
        <begin position="389"/>
        <end position="407"/>
    </location>
</feature>
<reference evidence="2" key="1">
    <citation type="submission" date="2023-07" db="EMBL/GenBank/DDBJ databases">
        <title>Chromosome-level Genome Assembly of Striped Snakehead (Channa striata).</title>
        <authorList>
            <person name="Liu H."/>
        </authorList>
    </citation>
    <scope>NUCLEOTIDE SEQUENCE</scope>
    <source>
        <strain evidence="2">Gz</strain>
        <tissue evidence="2">Muscle</tissue>
    </source>
</reference>
<feature type="compositionally biased region" description="Acidic residues" evidence="1">
    <location>
        <begin position="565"/>
        <end position="581"/>
    </location>
</feature>
<dbReference type="AlphaFoldDB" id="A0AA88N0E4"/>
<dbReference type="EMBL" id="JAUPFM010000006">
    <property type="protein sequence ID" value="KAK2849042.1"/>
    <property type="molecule type" value="Genomic_DNA"/>
</dbReference>
<gene>
    <name evidence="2" type="ORF">Q5P01_008876</name>
</gene>
<feature type="compositionally biased region" description="Basic and acidic residues" evidence="1">
    <location>
        <begin position="365"/>
        <end position="388"/>
    </location>
</feature>
<feature type="compositionally biased region" description="Acidic residues" evidence="1">
    <location>
        <begin position="521"/>
        <end position="532"/>
    </location>
</feature>
<feature type="compositionally biased region" description="Basic and acidic residues" evidence="1">
    <location>
        <begin position="647"/>
        <end position="664"/>
    </location>
</feature>
<feature type="compositionally biased region" description="Basic and acidic residues" evidence="1">
    <location>
        <begin position="408"/>
        <end position="436"/>
    </location>
</feature>
<feature type="compositionally biased region" description="Basic and acidic residues" evidence="1">
    <location>
        <begin position="673"/>
        <end position="697"/>
    </location>
</feature>
<protein>
    <submittedName>
        <fullName evidence="2">Uncharacterized protein</fullName>
    </submittedName>
</protein>
<feature type="compositionally biased region" description="Basic and acidic residues" evidence="1">
    <location>
        <begin position="257"/>
        <end position="287"/>
    </location>
</feature>
<evidence type="ECO:0000313" key="3">
    <source>
        <dbReference type="Proteomes" id="UP001187415"/>
    </source>
</evidence>
<proteinExistence type="predicted"/>
<dbReference type="Proteomes" id="UP001187415">
    <property type="component" value="Unassembled WGS sequence"/>
</dbReference>
<feature type="compositionally biased region" description="Basic and acidic residues" evidence="1">
    <location>
        <begin position="465"/>
        <end position="477"/>
    </location>
</feature>